<keyword evidence="3" id="KW-0677">Repeat</keyword>
<feature type="domain" description="Disease resistance R13L4/SHOC-2-like LRR" evidence="10">
    <location>
        <begin position="421"/>
        <end position="719"/>
    </location>
</feature>
<dbReference type="InterPro" id="IPR055414">
    <property type="entry name" value="LRR_R13L4/SHOC2-like"/>
</dbReference>
<keyword evidence="12" id="KW-1185">Reference proteome</keyword>
<dbReference type="Pfam" id="PF23559">
    <property type="entry name" value="WHD_DRP"/>
    <property type="match status" value="1"/>
</dbReference>
<dbReference type="Pfam" id="PF00931">
    <property type="entry name" value="NB-ARC"/>
    <property type="match status" value="1"/>
</dbReference>
<evidence type="ECO:0000259" key="9">
    <source>
        <dbReference type="Pfam" id="PF23559"/>
    </source>
</evidence>
<evidence type="ECO:0000256" key="7">
    <source>
        <dbReference type="SAM" id="Phobius"/>
    </source>
</evidence>
<keyword evidence="7" id="KW-0472">Membrane</keyword>
<dbReference type="Pfam" id="PF23598">
    <property type="entry name" value="LRR_14"/>
    <property type="match status" value="1"/>
</dbReference>
<protein>
    <recommendedName>
        <fullName evidence="13">NB-ARC domain-containing protein</fullName>
    </recommendedName>
</protein>
<evidence type="ECO:0000256" key="6">
    <source>
        <dbReference type="ARBA" id="ARBA00022840"/>
    </source>
</evidence>
<dbReference type="SUPFAM" id="SSF52058">
    <property type="entry name" value="L domain-like"/>
    <property type="match status" value="1"/>
</dbReference>
<sequence length="790" mass="91815">MGHGWYWEDNHREKVYNHIETKRCFECFAWVCITQQCQIRSVLEEVLKQLISHKREDITKLSTTELIQQLSEIQKAKRCMVVLDDIWEIDHWAGLKHAFLFEGSSSKVLLTTRKQNIAAVGFPFELELLNIDDGSSTSVPLSLWLGWHGIWLVGFVCLVFSLLYWSRIFYFPFEEKWLQKVGKEMVCKCGYLPLVISLLGGILSKRKSLKEWETVNQNINAYLYKGDEIEKENEIHAVLNLSYEDLPYYLKPCFLYMGQFREDDTILVNTLYRLWIAQGMILHEHQENDDDTLMDVAELYLSELASRCIVQVEVENVIRETKYRSFKLHDVVRDMCLSKGTKEGFCCHVINPDRNRPITSLLLGTKSLRHLAVDFGSEMEIRRDDDQLRITTSHDQDTGKHVRSLQFLNDLRGKTIEFPENVVDFHEFKVLRVLVFQNFNFSGRKLPRGFGNLIHLRYLRFQNCAIDELPSSIANFRYLHTLSLRGCWNVRVPNILKKMIRLKHLLLPSYNTRLAGNYRLRLEGLDELETLSGFNSLVHDLKSVTRMKNLRRIRATVHDKQSLWTIIDAISTHWKNLRSCALLIANGCQFTSTEEGVMILERVFAYPHLYDLRINVKIGNLLEECENQVIISKIRTLFLFDCRIERDPMEILGKLLFIEELRIKGSFLGEEMKCLELGFPRLTYLTVEGLPNLKEWKIEKGAMPVIRTIEIDCCLHLEMLPDGLRFIDTLTKLVILRMPELGKRVSNDNGGGEDFDKVRHVSSITIIGNEWQPPPGTSIAGEELITPFMA</sequence>
<evidence type="ECO:0000313" key="11">
    <source>
        <dbReference type="EMBL" id="KAK6161758.1"/>
    </source>
</evidence>
<feature type="domain" description="NB-ARC" evidence="8">
    <location>
        <begin position="14"/>
        <end position="133"/>
    </location>
</feature>
<feature type="transmembrane region" description="Helical" evidence="7">
    <location>
        <begin position="144"/>
        <end position="165"/>
    </location>
</feature>
<evidence type="ECO:0000259" key="8">
    <source>
        <dbReference type="Pfam" id="PF00931"/>
    </source>
</evidence>
<dbReference type="Gene3D" id="1.10.8.430">
    <property type="entry name" value="Helical domain of apoptotic protease-activating factors"/>
    <property type="match status" value="1"/>
</dbReference>
<keyword evidence="6" id="KW-0067">ATP-binding</keyword>
<feature type="domain" description="Disease resistance protein winged helix" evidence="9">
    <location>
        <begin position="260"/>
        <end position="335"/>
    </location>
</feature>
<evidence type="ECO:0000256" key="1">
    <source>
        <dbReference type="ARBA" id="ARBA00008894"/>
    </source>
</evidence>
<dbReference type="Proteomes" id="UP001318860">
    <property type="component" value="Unassembled WGS sequence"/>
</dbReference>
<comment type="caution">
    <text evidence="11">The sequence shown here is derived from an EMBL/GenBank/DDBJ whole genome shotgun (WGS) entry which is preliminary data.</text>
</comment>
<dbReference type="InterPro" id="IPR002182">
    <property type="entry name" value="NB-ARC"/>
</dbReference>
<dbReference type="InterPro" id="IPR036388">
    <property type="entry name" value="WH-like_DNA-bd_sf"/>
</dbReference>
<keyword evidence="4" id="KW-0547">Nucleotide-binding</keyword>
<organism evidence="11 12">
    <name type="scientific">Rehmannia glutinosa</name>
    <name type="common">Chinese foxglove</name>
    <dbReference type="NCBI Taxonomy" id="99300"/>
    <lineage>
        <taxon>Eukaryota</taxon>
        <taxon>Viridiplantae</taxon>
        <taxon>Streptophyta</taxon>
        <taxon>Embryophyta</taxon>
        <taxon>Tracheophyta</taxon>
        <taxon>Spermatophyta</taxon>
        <taxon>Magnoliopsida</taxon>
        <taxon>eudicotyledons</taxon>
        <taxon>Gunneridae</taxon>
        <taxon>Pentapetalae</taxon>
        <taxon>asterids</taxon>
        <taxon>lamiids</taxon>
        <taxon>Lamiales</taxon>
        <taxon>Orobanchaceae</taxon>
        <taxon>Rehmannieae</taxon>
        <taxon>Rehmannia</taxon>
    </lineage>
</organism>
<dbReference type="Gene3D" id="3.40.50.300">
    <property type="entry name" value="P-loop containing nucleotide triphosphate hydrolases"/>
    <property type="match status" value="1"/>
</dbReference>
<comment type="similarity">
    <text evidence="1">Belongs to the disease resistance NB-LRR family.</text>
</comment>
<dbReference type="InterPro" id="IPR032675">
    <property type="entry name" value="LRR_dom_sf"/>
</dbReference>
<dbReference type="InterPro" id="IPR027417">
    <property type="entry name" value="P-loop_NTPase"/>
</dbReference>
<proteinExistence type="inferred from homology"/>
<dbReference type="InterPro" id="IPR042197">
    <property type="entry name" value="Apaf_helical"/>
</dbReference>
<keyword evidence="2" id="KW-0433">Leucine-rich repeat</keyword>
<evidence type="ECO:0000256" key="3">
    <source>
        <dbReference type="ARBA" id="ARBA00022737"/>
    </source>
</evidence>
<gene>
    <name evidence="11" type="ORF">DH2020_005139</name>
</gene>
<dbReference type="InterPro" id="IPR044974">
    <property type="entry name" value="Disease_R_plants"/>
</dbReference>
<dbReference type="EMBL" id="JABTTQ020000003">
    <property type="protein sequence ID" value="KAK6161758.1"/>
    <property type="molecule type" value="Genomic_DNA"/>
</dbReference>
<dbReference type="SUPFAM" id="SSF52540">
    <property type="entry name" value="P-loop containing nucleoside triphosphate hydrolases"/>
    <property type="match status" value="1"/>
</dbReference>
<evidence type="ECO:0008006" key="13">
    <source>
        <dbReference type="Google" id="ProtNLM"/>
    </source>
</evidence>
<evidence type="ECO:0000256" key="5">
    <source>
        <dbReference type="ARBA" id="ARBA00022821"/>
    </source>
</evidence>
<reference evidence="11 12" key="1">
    <citation type="journal article" date="2021" name="Comput. Struct. Biotechnol. J.">
        <title>De novo genome assembly of the potent medicinal plant Rehmannia glutinosa using nanopore technology.</title>
        <authorList>
            <person name="Ma L."/>
            <person name="Dong C."/>
            <person name="Song C."/>
            <person name="Wang X."/>
            <person name="Zheng X."/>
            <person name="Niu Y."/>
            <person name="Chen S."/>
            <person name="Feng W."/>
        </authorList>
    </citation>
    <scope>NUCLEOTIDE SEQUENCE [LARGE SCALE GENOMIC DNA]</scope>
    <source>
        <strain evidence="11">DH-2019</strain>
    </source>
</reference>
<keyword evidence="7" id="KW-0812">Transmembrane</keyword>
<dbReference type="PANTHER" id="PTHR23155">
    <property type="entry name" value="DISEASE RESISTANCE PROTEIN RP"/>
    <property type="match status" value="1"/>
</dbReference>
<dbReference type="InterPro" id="IPR058922">
    <property type="entry name" value="WHD_DRP"/>
</dbReference>
<dbReference type="Gene3D" id="3.80.10.10">
    <property type="entry name" value="Ribonuclease Inhibitor"/>
    <property type="match status" value="1"/>
</dbReference>
<evidence type="ECO:0000256" key="4">
    <source>
        <dbReference type="ARBA" id="ARBA00022741"/>
    </source>
</evidence>
<name>A0ABR0XRQ5_REHGL</name>
<evidence type="ECO:0000259" key="10">
    <source>
        <dbReference type="Pfam" id="PF23598"/>
    </source>
</evidence>
<accession>A0ABR0XRQ5</accession>
<dbReference type="PRINTS" id="PR00364">
    <property type="entry name" value="DISEASERSIST"/>
</dbReference>
<keyword evidence="5" id="KW-0611">Plant defense</keyword>
<keyword evidence="7" id="KW-1133">Transmembrane helix</keyword>
<dbReference type="PANTHER" id="PTHR23155:SF1185">
    <property type="entry name" value="DISEASE RESISTANCE RPP8-LIKE PROTEIN 3-RELATED"/>
    <property type="match status" value="1"/>
</dbReference>
<evidence type="ECO:0000256" key="2">
    <source>
        <dbReference type="ARBA" id="ARBA00022614"/>
    </source>
</evidence>
<dbReference type="Gene3D" id="1.10.10.10">
    <property type="entry name" value="Winged helix-like DNA-binding domain superfamily/Winged helix DNA-binding domain"/>
    <property type="match status" value="1"/>
</dbReference>
<evidence type="ECO:0000313" key="12">
    <source>
        <dbReference type="Proteomes" id="UP001318860"/>
    </source>
</evidence>